<dbReference type="InterPro" id="IPR002528">
    <property type="entry name" value="MATE_fam"/>
</dbReference>
<dbReference type="AlphaFoldDB" id="A0A8J9SQZ4"/>
<sequence>MKAPVRNHPLDGRSETSRYRSARRCVELLGWIALSRNGRSHVEAWSFVPHPHLRLSQPYRCPSTTLYGGEKMSHCRRLGIPVSTVAPNGFFPRKRRTHRWSQADEGDDAIDHNSLEEHTPSEITAIPCTNGEAVSSNHTATTTSNLSFTPSTATTTTSAHGSKVPTYRQLIIFASTTILIWLSEPLLSLVDTTVVGITQQNAIVQLASLGPSTTLIDSLLYLTYFLAIATTNLISKGIAVRDYRGLQRTTSHVLGVATLLGTVTTVIVWGAGGLVLRNMAGASGTPELLAFATRYAWIRASVAVSSVVGMVAQSFCLATLNTRTPAMAVLAASVTNLAGDLALAPRYGVQGAALATAAASLVSTSILMQAVRRKMQIWRRMEVQGDPSGGVNEIRVPEELQYRDAAPAAENTTQIAIGNVEYDSSIQANDVLVATASTVPEMNPLSHQEIPLLSLPGRQDMLELVKLSGPIFFVILAKVACYGAMTIRCTDFGVVSLAAHNIMMRVFFFFGCFGDAVSQTAQSFMPATLYPKPSTKDFRGILKKLIVLAGVIAFWNCQVSTRILQSLGRYLSNDASIVAMMRDHAHYLGAALALHPFILLCEGTVIAARDFTTLVATYVVTLGIHFSILKFFCASFPAVWRTFFLFQGIRLFNFSTRVWRKQAAIRQEEQRALQI</sequence>
<keyword evidence="5 7" id="KW-0472">Membrane</keyword>
<evidence type="ECO:0000256" key="3">
    <source>
        <dbReference type="ARBA" id="ARBA00022692"/>
    </source>
</evidence>
<evidence type="ECO:0000256" key="6">
    <source>
        <dbReference type="SAM" id="MobiDB-lite"/>
    </source>
</evidence>
<feature type="transmembrane region" description="Helical" evidence="7">
    <location>
        <begin position="296"/>
        <end position="320"/>
    </location>
</feature>
<dbReference type="Pfam" id="PF01554">
    <property type="entry name" value="MatE"/>
    <property type="match status" value="1"/>
</dbReference>
<comment type="subcellular location">
    <subcellularLocation>
        <location evidence="1">Membrane</location>
        <topology evidence="1">Multi-pass membrane protein</topology>
    </subcellularLocation>
</comment>
<evidence type="ECO:0000256" key="5">
    <source>
        <dbReference type="ARBA" id="ARBA00023136"/>
    </source>
</evidence>
<gene>
    <name evidence="8" type="ORF">PTTT1_LOCUS33638</name>
</gene>
<keyword evidence="3 7" id="KW-0812">Transmembrane</keyword>
<protein>
    <submittedName>
        <fullName evidence="8">Uncharacterized protein</fullName>
    </submittedName>
</protein>
<name>A0A8J9SQZ4_PHATR</name>
<dbReference type="GO" id="GO:0042910">
    <property type="term" value="F:xenobiotic transmembrane transporter activity"/>
    <property type="evidence" value="ECO:0007669"/>
    <property type="project" value="InterPro"/>
</dbReference>
<evidence type="ECO:0000256" key="4">
    <source>
        <dbReference type="ARBA" id="ARBA00022989"/>
    </source>
</evidence>
<accession>A0A8J9SQZ4</accession>
<feature type="transmembrane region" description="Helical" evidence="7">
    <location>
        <begin position="252"/>
        <end position="276"/>
    </location>
</feature>
<dbReference type="InterPro" id="IPR044644">
    <property type="entry name" value="DinF-like"/>
</dbReference>
<dbReference type="PANTHER" id="PTHR42893:SF9">
    <property type="entry name" value="PROTEIN DETOXIFICATION 46, CHLOROPLASTIC"/>
    <property type="match status" value="1"/>
</dbReference>
<evidence type="ECO:0000313" key="8">
    <source>
        <dbReference type="EMBL" id="CAG9286845.1"/>
    </source>
</evidence>
<feature type="transmembrane region" description="Helical" evidence="7">
    <location>
        <begin position="585"/>
        <end position="608"/>
    </location>
</feature>
<feature type="transmembrane region" description="Helical" evidence="7">
    <location>
        <begin position="614"/>
        <end position="640"/>
    </location>
</feature>
<feature type="compositionally biased region" description="Polar residues" evidence="6">
    <location>
        <begin position="134"/>
        <end position="148"/>
    </location>
</feature>
<dbReference type="GO" id="GO:0016020">
    <property type="term" value="C:membrane"/>
    <property type="evidence" value="ECO:0007669"/>
    <property type="project" value="UniProtKB-SubCell"/>
</dbReference>
<feature type="transmembrane region" description="Helical" evidence="7">
    <location>
        <begin position="327"/>
        <end position="345"/>
    </location>
</feature>
<evidence type="ECO:0000256" key="7">
    <source>
        <dbReference type="SAM" id="Phobius"/>
    </source>
</evidence>
<feature type="compositionally biased region" description="Low complexity" evidence="6">
    <location>
        <begin position="149"/>
        <end position="159"/>
    </location>
</feature>
<feature type="transmembrane region" description="Helical" evidence="7">
    <location>
        <begin position="351"/>
        <end position="371"/>
    </location>
</feature>
<reference evidence="8" key="1">
    <citation type="submission" date="2022-02" db="EMBL/GenBank/DDBJ databases">
        <authorList>
            <person name="Giguere J D."/>
        </authorList>
    </citation>
    <scope>NUCLEOTIDE SEQUENCE</scope>
    <source>
        <strain evidence="8">CCAP 1055/1</strain>
    </source>
</reference>
<organism evidence="8">
    <name type="scientific">Phaeodactylum tricornutum</name>
    <name type="common">Diatom</name>
    <dbReference type="NCBI Taxonomy" id="2850"/>
    <lineage>
        <taxon>Eukaryota</taxon>
        <taxon>Sar</taxon>
        <taxon>Stramenopiles</taxon>
        <taxon>Ochrophyta</taxon>
        <taxon>Bacillariophyta</taxon>
        <taxon>Bacillariophyceae</taxon>
        <taxon>Bacillariophycidae</taxon>
        <taxon>Naviculales</taxon>
        <taxon>Phaeodactylaceae</taxon>
        <taxon>Phaeodactylum</taxon>
    </lineage>
</organism>
<proteinExistence type="inferred from homology"/>
<dbReference type="EMBL" id="OU594965">
    <property type="protein sequence ID" value="CAG9286845.1"/>
    <property type="molecule type" value="Genomic_DNA"/>
</dbReference>
<feature type="transmembrane region" description="Helical" evidence="7">
    <location>
        <begin position="506"/>
        <end position="525"/>
    </location>
</feature>
<evidence type="ECO:0000256" key="1">
    <source>
        <dbReference type="ARBA" id="ARBA00004141"/>
    </source>
</evidence>
<dbReference type="PANTHER" id="PTHR42893">
    <property type="entry name" value="PROTEIN DETOXIFICATION 44, CHLOROPLASTIC-RELATED"/>
    <property type="match status" value="1"/>
</dbReference>
<keyword evidence="4 7" id="KW-1133">Transmembrane helix</keyword>
<dbReference type="GO" id="GO:0015297">
    <property type="term" value="F:antiporter activity"/>
    <property type="evidence" value="ECO:0007669"/>
    <property type="project" value="InterPro"/>
</dbReference>
<feature type="region of interest" description="Disordered" evidence="6">
    <location>
        <begin position="134"/>
        <end position="159"/>
    </location>
</feature>
<feature type="transmembrane region" description="Helical" evidence="7">
    <location>
        <begin position="219"/>
        <end position="240"/>
    </location>
</feature>
<evidence type="ECO:0000256" key="2">
    <source>
        <dbReference type="ARBA" id="ARBA00010199"/>
    </source>
</evidence>
<comment type="similarity">
    <text evidence="2">Belongs to the multi antimicrobial extrusion (MATE) (TC 2.A.66.1) family.</text>
</comment>
<feature type="transmembrane region" description="Helical" evidence="7">
    <location>
        <begin position="545"/>
        <end position="564"/>
    </location>
</feature>
<dbReference type="Proteomes" id="UP000836788">
    <property type="component" value="Chromosome 24"/>
</dbReference>